<reference evidence="2 3" key="1">
    <citation type="journal article" date="2022" name="bioRxiv">
        <title>Genomics of Preaxostyla Flagellates Illuminates Evolutionary Transitions and the Path Towards Mitochondrial Loss.</title>
        <authorList>
            <person name="Novak L.V.F."/>
            <person name="Treitli S.C."/>
            <person name="Pyrih J."/>
            <person name="Halakuc P."/>
            <person name="Pipaliya S.V."/>
            <person name="Vacek V."/>
            <person name="Brzon O."/>
            <person name="Soukal P."/>
            <person name="Eme L."/>
            <person name="Dacks J.B."/>
            <person name="Karnkowska A."/>
            <person name="Elias M."/>
            <person name="Hampl V."/>
        </authorList>
    </citation>
    <scope>NUCLEOTIDE SEQUENCE [LARGE SCALE GENOMIC DNA]</scope>
    <source>
        <strain evidence="2">NAU3</strain>
        <tissue evidence="2">Gut</tissue>
    </source>
</reference>
<name>A0ABQ9YAY1_9EUKA</name>
<feature type="region of interest" description="Disordered" evidence="1">
    <location>
        <begin position="596"/>
        <end position="622"/>
    </location>
</feature>
<accession>A0ABQ9YAY1</accession>
<dbReference type="Proteomes" id="UP001281761">
    <property type="component" value="Unassembled WGS sequence"/>
</dbReference>
<feature type="compositionally biased region" description="Low complexity" evidence="1">
    <location>
        <begin position="612"/>
        <end position="622"/>
    </location>
</feature>
<evidence type="ECO:0000256" key="1">
    <source>
        <dbReference type="SAM" id="MobiDB-lite"/>
    </source>
</evidence>
<organism evidence="2 3">
    <name type="scientific">Blattamonas nauphoetae</name>
    <dbReference type="NCBI Taxonomy" id="2049346"/>
    <lineage>
        <taxon>Eukaryota</taxon>
        <taxon>Metamonada</taxon>
        <taxon>Preaxostyla</taxon>
        <taxon>Oxymonadida</taxon>
        <taxon>Blattamonas</taxon>
    </lineage>
</organism>
<keyword evidence="3" id="KW-1185">Reference proteome</keyword>
<protein>
    <submittedName>
        <fullName evidence="2">Uncharacterized protein</fullName>
    </submittedName>
</protein>
<dbReference type="EMBL" id="JARBJD010000020">
    <property type="protein sequence ID" value="KAK2960769.1"/>
    <property type="molecule type" value="Genomic_DNA"/>
</dbReference>
<sequence length="622" mass="68400">MNEGHPARDLQTLPSHFSKTSCSVSERLIGNKIDQVENCLFGTVSSPLGSHLSFVCSNTSICESVNTEPEVTDPPTIAEKDQVWVFPTPVPQKNYPNKSERYLFQNVTFEAATTTTIFRMLSFTNFSGSLLLVQCTFTVSVSSGHVYLLSASAQPETLPHLSIDQCSTKYQTTDNNPTANNQLVTINSFYHTLSSSNFSSHASTTCTRLFSVVSSAPLFQAANCIFEKQSTSGQGSVLGSSTAYVVLHLFDCLISSNSALSHGGAVMTYQGINKLHHCVFKDNTARMRGGALFFCLACQSHLHGGLPPGIFSRPPTQHSFCRLHPLHCSAAADQRGVSASAQEHDILSPPLQSWMSCRICPLRHIILSEAKAPLPTQPDTRRIKLELDQRKQKSTKVHQHDPSDEEDEAPAPLEDGNVITTEKSITVTLPRTSIQYGVVQRTETWIDSTIHVSSSLIIHVTLHTILANEPSQLDLSADGNRTTVCLFYSLVPKSRLRLATQTPADLTLPNPQSEFSLPSKDLPRLVLPHLHFCRSVVCRVCLLLSCLIVHHSHPISHNPTLNSLRRHNFITSPLIRISGKPIERDELNETSETIIDPTTMSSAASLERELSETSTETSLSVR</sequence>
<evidence type="ECO:0000313" key="3">
    <source>
        <dbReference type="Proteomes" id="UP001281761"/>
    </source>
</evidence>
<proteinExistence type="predicted"/>
<evidence type="ECO:0000313" key="2">
    <source>
        <dbReference type="EMBL" id="KAK2960769.1"/>
    </source>
</evidence>
<gene>
    <name evidence="2" type="ORF">BLNAU_4166</name>
</gene>
<feature type="region of interest" description="Disordered" evidence="1">
    <location>
        <begin position="387"/>
        <end position="419"/>
    </location>
</feature>
<comment type="caution">
    <text evidence="2">The sequence shown here is derived from an EMBL/GenBank/DDBJ whole genome shotgun (WGS) entry which is preliminary data.</text>
</comment>